<dbReference type="EMBL" id="JACCFM010000001">
    <property type="protein sequence ID" value="NYJ18955.1"/>
    <property type="molecule type" value="Genomic_DNA"/>
</dbReference>
<keyword evidence="4" id="KW-0808">Transferase</keyword>
<feature type="transmembrane region" description="Helical" evidence="9">
    <location>
        <begin position="93"/>
        <end position="120"/>
    </location>
</feature>
<keyword evidence="7" id="KW-0067">ATP-binding</keyword>
<dbReference type="Proteomes" id="UP000537260">
    <property type="component" value="Unassembled WGS sequence"/>
</dbReference>
<dbReference type="PANTHER" id="PTHR24421">
    <property type="entry name" value="NITRATE/NITRITE SENSOR PROTEIN NARX-RELATED"/>
    <property type="match status" value="1"/>
</dbReference>
<feature type="transmembrane region" description="Helical" evidence="9">
    <location>
        <begin position="169"/>
        <end position="191"/>
    </location>
</feature>
<dbReference type="CDD" id="cd16917">
    <property type="entry name" value="HATPase_UhpB-NarQ-NarX-like"/>
    <property type="match status" value="1"/>
</dbReference>
<proteinExistence type="predicted"/>
<gene>
    <name evidence="11" type="ORF">HNR05_000746</name>
</gene>
<keyword evidence="9" id="KW-1133">Transmembrane helix</keyword>
<keyword evidence="5" id="KW-0547">Nucleotide-binding</keyword>
<comment type="caution">
    <text evidence="11">The sequence shown here is derived from an EMBL/GenBank/DDBJ whole genome shotgun (WGS) entry which is preliminary data.</text>
</comment>
<dbReference type="GO" id="GO:0005524">
    <property type="term" value="F:ATP binding"/>
    <property type="evidence" value="ECO:0007669"/>
    <property type="project" value="UniProtKB-KW"/>
</dbReference>
<keyword evidence="8" id="KW-0902">Two-component regulatory system</keyword>
<feature type="domain" description="Signal transduction histidine kinase subgroup 3 dimerisation and phosphoacceptor" evidence="10">
    <location>
        <begin position="225"/>
        <end position="291"/>
    </location>
</feature>
<evidence type="ECO:0000256" key="5">
    <source>
        <dbReference type="ARBA" id="ARBA00022741"/>
    </source>
</evidence>
<sequence length="427" mass="44518">MTAAPPLPSDGWAVSTAPAGSYPPRSRSRRTWALTGSIALAVLCALLVMSAGGTHGGEHSTFPSAVQALAIVGVFPMLAVSVLLIWRHRFPLLISILATALTVALPTTPLPALVALAALTAARRGWVRWTMMGATYAATIVSFCWDVASETSHLATLSGGSAEGSAARLALFWVVPILAALAVAPFAAYGVTRQIRAERDTARRGNVTAARNIAALHQEVSIERERHEIARELHDTLAARLSSVSLHAGALELQVGDSDARATAAARAVRESAQHSLDDVRSVVRVLRNPELHTGAGAGLVDIPGLIDAAVREGTDVRTQMFVADASACSPSVAHAAYRIVQEAISNVRRHAPGASLSVDLRAGPETGVTIRIVNRLVPEAHPTSTGGGNGLVGMSERAALVGGSFEAGETAEGTFAVVAWLPWVGR</sequence>
<dbReference type="GO" id="GO:0046983">
    <property type="term" value="F:protein dimerization activity"/>
    <property type="evidence" value="ECO:0007669"/>
    <property type="project" value="InterPro"/>
</dbReference>
<keyword evidence="6 11" id="KW-0418">Kinase</keyword>
<name>A0A7Z0ED34_9MICO</name>
<reference evidence="11 12" key="1">
    <citation type="submission" date="2020-07" db="EMBL/GenBank/DDBJ databases">
        <title>Sequencing the genomes of 1000 actinobacteria strains.</title>
        <authorList>
            <person name="Klenk H.-P."/>
        </authorList>
    </citation>
    <scope>NUCLEOTIDE SEQUENCE [LARGE SCALE GENOMIC DNA]</scope>
    <source>
        <strain evidence="11 12">LI1</strain>
    </source>
</reference>
<dbReference type="AlphaFoldDB" id="A0A7Z0ED34"/>
<feature type="transmembrane region" description="Helical" evidence="9">
    <location>
        <begin position="65"/>
        <end position="86"/>
    </location>
</feature>
<protein>
    <recommendedName>
        <fullName evidence="2">histidine kinase</fullName>
        <ecNumber evidence="2">2.7.13.3</ecNumber>
    </recommendedName>
</protein>
<dbReference type="GO" id="GO:0016020">
    <property type="term" value="C:membrane"/>
    <property type="evidence" value="ECO:0007669"/>
    <property type="project" value="InterPro"/>
</dbReference>
<keyword evidence="9" id="KW-0812">Transmembrane</keyword>
<comment type="catalytic activity">
    <reaction evidence="1">
        <text>ATP + protein L-histidine = ADP + protein N-phospho-L-histidine.</text>
        <dbReference type="EC" id="2.7.13.3"/>
    </reaction>
</comment>
<organism evidence="11 12">
    <name type="scientific">Glaciibacter psychrotolerans</name>
    <dbReference type="NCBI Taxonomy" id="670054"/>
    <lineage>
        <taxon>Bacteria</taxon>
        <taxon>Bacillati</taxon>
        <taxon>Actinomycetota</taxon>
        <taxon>Actinomycetes</taxon>
        <taxon>Micrococcales</taxon>
        <taxon>Microbacteriaceae</taxon>
        <taxon>Glaciibacter</taxon>
    </lineage>
</organism>
<dbReference type="SUPFAM" id="SSF55874">
    <property type="entry name" value="ATPase domain of HSP90 chaperone/DNA topoisomerase II/histidine kinase"/>
    <property type="match status" value="1"/>
</dbReference>
<dbReference type="RefSeq" id="WP_179577790.1">
    <property type="nucleotide sequence ID" value="NZ_JACCFM010000001.1"/>
</dbReference>
<evidence type="ECO:0000256" key="4">
    <source>
        <dbReference type="ARBA" id="ARBA00022679"/>
    </source>
</evidence>
<accession>A0A7Z0ED34</accession>
<dbReference type="PANTHER" id="PTHR24421:SF10">
    <property type="entry name" value="NITRATE_NITRITE SENSOR PROTEIN NARQ"/>
    <property type="match status" value="1"/>
</dbReference>
<keyword evidence="9" id="KW-0472">Membrane</keyword>
<evidence type="ECO:0000256" key="2">
    <source>
        <dbReference type="ARBA" id="ARBA00012438"/>
    </source>
</evidence>
<keyword evidence="12" id="KW-1185">Reference proteome</keyword>
<evidence type="ECO:0000256" key="1">
    <source>
        <dbReference type="ARBA" id="ARBA00000085"/>
    </source>
</evidence>
<dbReference type="Pfam" id="PF07730">
    <property type="entry name" value="HisKA_3"/>
    <property type="match status" value="1"/>
</dbReference>
<dbReference type="Gene3D" id="1.20.5.1930">
    <property type="match status" value="1"/>
</dbReference>
<evidence type="ECO:0000313" key="11">
    <source>
        <dbReference type="EMBL" id="NYJ18955.1"/>
    </source>
</evidence>
<evidence type="ECO:0000256" key="7">
    <source>
        <dbReference type="ARBA" id="ARBA00022840"/>
    </source>
</evidence>
<dbReference type="Gene3D" id="3.30.565.10">
    <property type="entry name" value="Histidine kinase-like ATPase, C-terminal domain"/>
    <property type="match status" value="1"/>
</dbReference>
<dbReference type="EC" id="2.7.13.3" evidence="2"/>
<evidence type="ECO:0000256" key="3">
    <source>
        <dbReference type="ARBA" id="ARBA00022553"/>
    </source>
</evidence>
<keyword evidence="3" id="KW-0597">Phosphoprotein</keyword>
<evidence type="ECO:0000256" key="8">
    <source>
        <dbReference type="ARBA" id="ARBA00023012"/>
    </source>
</evidence>
<dbReference type="GO" id="GO:0000155">
    <property type="term" value="F:phosphorelay sensor kinase activity"/>
    <property type="evidence" value="ECO:0007669"/>
    <property type="project" value="InterPro"/>
</dbReference>
<evidence type="ECO:0000259" key="10">
    <source>
        <dbReference type="Pfam" id="PF07730"/>
    </source>
</evidence>
<evidence type="ECO:0000256" key="9">
    <source>
        <dbReference type="SAM" id="Phobius"/>
    </source>
</evidence>
<evidence type="ECO:0000313" key="12">
    <source>
        <dbReference type="Proteomes" id="UP000537260"/>
    </source>
</evidence>
<feature type="transmembrane region" description="Helical" evidence="9">
    <location>
        <begin position="32"/>
        <end position="53"/>
    </location>
</feature>
<dbReference type="InterPro" id="IPR011712">
    <property type="entry name" value="Sig_transdc_His_kin_sub3_dim/P"/>
</dbReference>
<dbReference type="InterPro" id="IPR050482">
    <property type="entry name" value="Sensor_HK_TwoCompSys"/>
</dbReference>
<evidence type="ECO:0000256" key="6">
    <source>
        <dbReference type="ARBA" id="ARBA00022777"/>
    </source>
</evidence>
<dbReference type="InterPro" id="IPR036890">
    <property type="entry name" value="HATPase_C_sf"/>
</dbReference>